<gene>
    <name evidence="2" type="ORF">ACFFTR_08360</name>
</gene>
<dbReference type="Proteomes" id="UP001589608">
    <property type="component" value="Unassembled WGS sequence"/>
</dbReference>
<dbReference type="EMBL" id="JBHMCA010000019">
    <property type="protein sequence ID" value="MFB9443094.1"/>
    <property type="molecule type" value="Genomic_DNA"/>
</dbReference>
<evidence type="ECO:0000313" key="3">
    <source>
        <dbReference type="Proteomes" id="UP001589608"/>
    </source>
</evidence>
<comment type="caution">
    <text evidence="2">The sequence shown here is derived from an EMBL/GenBank/DDBJ whole genome shotgun (WGS) entry which is preliminary data.</text>
</comment>
<evidence type="ECO:0008006" key="4">
    <source>
        <dbReference type="Google" id="ProtNLM"/>
    </source>
</evidence>
<evidence type="ECO:0000313" key="2">
    <source>
        <dbReference type="EMBL" id="MFB9443094.1"/>
    </source>
</evidence>
<name>A0ABV5M2K4_9ACTN</name>
<dbReference type="RefSeq" id="WP_223099573.1">
    <property type="nucleotide sequence ID" value="NZ_CP061913.1"/>
</dbReference>
<feature type="transmembrane region" description="Helical" evidence="1">
    <location>
        <begin position="58"/>
        <end position="83"/>
    </location>
</feature>
<protein>
    <recommendedName>
        <fullName evidence="4">Transmembrane protein</fullName>
    </recommendedName>
</protein>
<evidence type="ECO:0000256" key="1">
    <source>
        <dbReference type="SAM" id="Phobius"/>
    </source>
</evidence>
<proteinExistence type="predicted"/>
<keyword evidence="1" id="KW-1133">Transmembrane helix</keyword>
<keyword evidence="1" id="KW-0812">Transmembrane</keyword>
<accession>A0ABV5M2K4</accession>
<organism evidence="2 3">
    <name type="scientific">Dactylosporangium vinaceum</name>
    <dbReference type="NCBI Taxonomy" id="53362"/>
    <lineage>
        <taxon>Bacteria</taxon>
        <taxon>Bacillati</taxon>
        <taxon>Actinomycetota</taxon>
        <taxon>Actinomycetes</taxon>
        <taxon>Micromonosporales</taxon>
        <taxon>Micromonosporaceae</taxon>
        <taxon>Dactylosporangium</taxon>
    </lineage>
</organism>
<feature type="transmembrane region" description="Helical" evidence="1">
    <location>
        <begin position="21"/>
        <end position="46"/>
    </location>
</feature>
<reference evidence="2 3" key="1">
    <citation type="submission" date="2024-09" db="EMBL/GenBank/DDBJ databases">
        <authorList>
            <person name="Sun Q."/>
            <person name="Mori K."/>
        </authorList>
    </citation>
    <scope>NUCLEOTIDE SEQUENCE [LARGE SCALE GENOMIC DNA]</scope>
    <source>
        <strain evidence="2 3">JCM 3307</strain>
    </source>
</reference>
<keyword evidence="3" id="KW-1185">Reference proteome</keyword>
<sequence>MAGKVYRPDHTAHIRADLARSAMYFGTGLAVVLAAAVTTVLILQVADGTAAPAWLIRTLWVVGSFAVTVSLVGLLLTLVRWLVYLRRRAELDAAGAEAVGEVYARMADRRREP</sequence>
<keyword evidence="1" id="KW-0472">Membrane</keyword>